<reference evidence="2" key="2">
    <citation type="journal article" date="2023" name="Int. J. Mol. Sci.">
        <title>De Novo Assembly and Annotation of 11 Diverse Shrub Willow (Salix) Genomes Reveals Novel Gene Organization in Sex-Linked Regions.</title>
        <authorList>
            <person name="Hyden B."/>
            <person name="Feng K."/>
            <person name="Yates T.B."/>
            <person name="Jawdy S."/>
            <person name="Cereghino C."/>
            <person name="Smart L.B."/>
            <person name="Muchero W."/>
        </authorList>
    </citation>
    <scope>NUCLEOTIDE SEQUENCE</scope>
    <source>
        <tissue evidence="2">Shoot tip</tissue>
    </source>
</reference>
<proteinExistence type="predicted"/>
<keyword evidence="3" id="KW-1185">Reference proteome</keyword>
<accession>A0ABQ9A7G6</accession>
<keyword evidence="1" id="KW-1133">Transmembrane helix</keyword>
<evidence type="ECO:0000256" key="1">
    <source>
        <dbReference type="SAM" id="Phobius"/>
    </source>
</evidence>
<evidence type="ECO:0000313" key="2">
    <source>
        <dbReference type="EMBL" id="KAJ6323128.1"/>
    </source>
</evidence>
<reference evidence="2" key="1">
    <citation type="submission" date="2022-10" db="EMBL/GenBank/DDBJ databases">
        <authorList>
            <person name="Hyden B.L."/>
            <person name="Feng K."/>
            <person name="Yates T."/>
            <person name="Jawdy S."/>
            <person name="Smart L.B."/>
            <person name="Muchero W."/>
        </authorList>
    </citation>
    <scope>NUCLEOTIDE SEQUENCE</scope>
    <source>
        <tissue evidence="2">Shoot tip</tissue>
    </source>
</reference>
<keyword evidence="1" id="KW-0472">Membrane</keyword>
<dbReference type="EMBL" id="JAPFFI010000023">
    <property type="protein sequence ID" value="KAJ6323128.1"/>
    <property type="molecule type" value="Genomic_DNA"/>
</dbReference>
<sequence length="57" mass="6399">MTAENPPPQLISGPSTILITHFSFFFLLLGVAGEKHSQMKKHVFLSFSINRRFGSHV</sequence>
<dbReference type="Proteomes" id="UP001141253">
    <property type="component" value="Chromosome 8"/>
</dbReference>
<keyword evidence="1" id="KW-0812">Transmembrane</keyword>
<protein>
    <submittedName>
        <fullName evidence="2">Uncharacterized protein</fullName>
    </submittedName>
</protein>
<comment type="caution">
    <text evidence="2">The sequence shown here is derived from an EMBL/GenBank/DDBJ whole genome shotgun (WGS) entry which is preliminary data.</text>
</comment>
<feature type="transmembrane region" description="Helical" evidence="1">
    <location>
        <begin position="12"/>
        <end position="32"/>
    </location>
</feature>
<gene>
    <name evidence="2" type="ORF">OIU77_012878</name>
</gene>
<evidence type="ECO:0000313" key="3">
    <source>
        <dbReference type="Proteomes" id="UP001141253"/>
    </source>
</evidence>
<name>A0ABQ9A7G6_9ROSI</name>
<organism evidence="2 3">
    <name type="scientific">Salix suchowensis</name>
    <dbReference type="NCBI Taxonomy" id="1278906"/>
    <lineage>
        <taxon>Eukaryota</taxon>
        <taxon>Viridiplantae</taxon>
        <taxon>Streptophyta</taxon>
        <taxon>Embryophyta</taxon>
        <taxon>Tracheophyta</taxon>
        <taxon>Spermatophyta</taxon>
        <taxon>Magnoliopsida</taxon>
        <taxon>eudicotyledons</taxon>
        <taxon>Gunneridae</taxon>
        <taxon>Pentapetalae</taxon>
        <taxon>rosids</taxon>
        <taxon>fabids</taxon>
        <taxon>Malpighiales</taxon>
        <taxon>Salicaceae</taxon>
        <taxon>Saliceae</taxon>
        <taxon>Salix</taxon>
    </lineage>
</organism>